<dbReference type="PRINTS" id="PR00604">
    <property type="entry name" value="CYTCHRMECIAB"/>
</dbReference>
<sequence>MRAFIIGVALLLGTGAETLAAPAPAPASAPAQAQVDAGRRLFARCTNCHEVGAGARNGFGPQLNGIVGRKAGSAPAYAYSAALKQAGFVWDEQKLVAFIRNSEKVVPGNKMRFLSFMSEKQGAEIVAYLRTQGAVAAPPAPKR</sequence>
<evidence type="ECO:0000256" key="4">
    <source>
        <dbReference type="ARBA" id="ARBA00022982"/>
    </source>
</evidence>
<dbReference type="InterPro" id="IPR036909">
    <property type="entry name" value="Cyt_c-like_dom_sf"/>
</dbReference>
<keyword evidence="5 6" id="KW-0408">Iron</keyword>
<evidence type="ECO:0000256" key="6">
    <source>
        <dbReference type="PROSITE-ProRule" id="PRU00433"/>
    </source>
</evidence>
<evidence type="ECO:0000256" key="5">
    <source>
        <dbReference type="ARBA" id="ARBA00023004"/>
    </source>
</evidence>
<keyword evidence="4" id="KW-0249">Electron transport</keyword>
<name>A0A7W9WYM6_9BURK</name>
<dbReference type="Proteomes" id="UP000540787">
    <property type="component" value="Unassembled WGS sequence"/>
</dbReference>
<evidence type="ECO:0000259" key="8">
    <source>
        <dbReference type="PROSITE" id="PS51007"/>
    </source>
</evidence>
<proteinExistence type="predicted"/>
<keyword evidence="7" id="KW-0732">Signal</keyword>
<dbReference type="EMBL" id="JACHBX010000001">
    <property type="protein sequence ID" value="MBB6133202.1"/>
    <property type="molecule type" value="Genomic_DNA"/>
</dbReference>
<keyword evidence="1" id="KW-0813">Transport</keyword>
<evidence type="ECO:0000256" key="3">
    <source>
        <dbReference type="ARBA" id="ARBA00022723"/>
    </source>
</evidence>
<accession>A0A7W9WYM6</accession>
<dbReference type="Pfam" id="PF00034">
    <property type="entry name" value="Cytochrom_C"/>
    <property type="match status" value="1"/>
</dbReference>
<dbReference type="PANTHER" id="PTHR11961">
    <property type="entry name" value="CYTOCHROME C"/>
    <property type="match status" value="1"/>
</dbReference>
<dbReference type="GO" id="GO:0020037">
    <property type="term" value="F:heme binding"/>
    <property type="evidence" value="ECO:0007669"/>
    <property type="project" value="InterPro"/>
</dbReference>
<gene>
    <name evidence="9" type="ORF">HD842_001313</name>
</gene>
<dbReference type="GO" id="GO:0009055">
    <property type="term" value="F:electron transfer activity"/>
    <property type="evidence" value="ECO:0007669"/>
    <property type="project" value="InterPro"/>
</dbReference>
<evidence type="ECO:0000256" key="1">
    <source>
        <dbReference type="ARBA" id="ARBA00022448"/>
    </source>
</evidence>
<feature type="chain" id="PRO_5030709132" evidence="7">
    <location>
        <begin position="21"/>
        <end position="143"/>
    </location>
</feature>
<evidence type="ECO:0000313" key="10">
    <source>
        <dbReference type="Proteomes" id="UP000540787"/>
    </source>
</evidence>
<dbReference type="InterPro" id="IPR002327">
    <property type="entry name" value="Cyt_c_1A/1B"/>
</dbReference>
<protein>
    <submittedName>
        <fullName evidence="9">Cytochrome c</fullName>
    </submittedName>
</protein>
<dbReference type="AlphaFoldDB" id="A0A7W9WYM6"/>
<keyword evidence="2 6" id="KW-0349">Heme</keyword>
<dbReference type="PROSITE" id="PS51007">
    <property type="entry name" value="CYTC"/>
    <property type="match status" value="1"/>
</dbReference>
<keyword evidence="10" id="KW-1185">Reference proteome</keyword>
<dbReference type="GO" id="GO:0046872">
    <property type="term" value="F:metal ion binding"/>
    <property type="evidence" value="ECO:0007669"/>
    <property type="project" value="UniProtKB-KW"/>
</dbReference>
<evidence type="ECO:0000313" key="9">
    <source>
        <dbReference type="EMBL" id="MBB6133202.1"/>
    </source>
</evidence>
<evidence type="ECO:0000256" key="2">
    <source>
        <dbReference type="ARBA" id="ARBA00022617"/>
    </source>
</evidence>
<feature type="signal peptide" evidence="7">
    <location>
        <begin position="1"/>
        <end position="20"/>
    </location>
</feature>
<organism evidence="9 10">
    <name type="scientific">Massilia aurea</name>
    <dbReference type="NCBI Taxonomy" id="373040"/>
    <lineage>
        <taxon>Bacteria</taxon>
        <taxon>Pseudomonadati</taxon>
        <taxon>Pseudomonadota</taxon>
        <taxon>Betaproteobacteria</taxon>
        <taxon>Burkholderiales</taxon>
        <taxon>Oxalobacteraceae</taxon>
        <taxon>Telluria group</taxon>
        <taxon>Massilia</taxon>
    </lineage>
</organism>
<dbReference type="InterPro" id="IPR009056">
    <property type="entry name" value="Cyt_c-like_dom"/>
</dbReference>
<dbReference type="Gene3D" id="1.10.760.10">
    <property type="entry name" value="Cytochrome c-like domain"/>
    <property type="match status" value="1"/>
</dbReference>
<keyword evidence="3 6" id="KW-0479">Metal-binding</keyword>
<comment type="caution">
    <text evidence="9">The sequence shown here is derived from an EMBL/GenBank/DDBJ whole genome shotgun (WGS) entry which is preliminary data.</text>
</comment>
<feature type="domain" description="Cytochrome c" evidence="8">
    <location>
        <begin position="33"/>
        <end position="133"/>
    </location>
</feature>
<dbReference type="RefSeq" id="WP_183552462.1">
    <property type="nucleotide sequence ID" value="NZ_JACHBX010000001.1"/>
</dbReference>
<reference evidence="9 10" key="1">
    <citation type="submission" date="2020-08" db="EMBL/GenBank/DDBJ databases">
        <title>The Agave Microbiome: Exploring the role of microbial communities in plant adaptations to desert environments.</title>
        <authorList>
            <person name="Partida-Martinez L.P."/>
        </authorList>
    </citation>
    <scope>NUCLEOTIDE SEQUENCE [LARGE SCALE GENOMIC DNA]</scope>
    <source>
        <strain evidence="9 10">AT3.2</strain>
    </source>
</reference>
<dbReference type="SUPFAM" id="SSF46626">
    <property type="entry name" value="Cytochrome c"/>
    <property type="match status" value="1"/>
</dbReference>
<evidence type="ECO:0000256" key="7">
    <source>
        <dbReference type="SAM" id="SignalP"/>
    </source>
</evidence>